<organism evidence="6 7">
    <name type="scientific">Massilia aurea</name>
    <dbReference type="NCBI Taxonomy" id="373040"/>
    <lineage>
        <taxon>Bacteria</taxon>
        <taxon>Pseudomonadati</taxon>
        <taxon>Pseudomonadota</taxon>
        <taxon>Betaproteobacteria</taxon>
        <taxon>Burkholderiales</taxon>
        <taxon>Oxalobacteraceae</taxon>
        <taxon>Telluria group</taxon>
        <taxon>Massilia</taxon>
    </lineage>
</organism>
<dbReference type="Pfam" id="PF03466">
    <property type="entry name" value="LysR_substrate"/>
    <property type="match status" value="1"/>
</dbReference>
<comment type="caution">
    <text evidence="6">The sequence shown here is derived from an EMBL/GenBank/DDBJ whole genome shotgun (WGS) entry which is preliminary data.</text>
</comment>
<keyword evidence="4" id="KW-0804">Transcription</keyword>
<protein>
    <submittedName>
        <fullName evidence="6">DNA-binding transcriptional LysR family regulator</fullName>
    </submittedName>
</protein>
<proteinExistence type="inferred from homology"/>
<dbReference type="Proteomes" id="UP000540787">
    <property type="component" value="Unassembled WGS sequence"/>
</dbReference>
<dbReference type="AlphaFoldDB" id="A0A7W9U5W5"/>
<comment type="similarity">
    <text evidence="1">Belongs to the LysR transcriptional regulatory family.</text>
</comment>
<evidence type="ECO:0000256" key="3">
    <source>
        <dbReference type="ARBA" id="ARBA00023125"/>
    </source>
</evidence>
<dbReference type="PROSITE" id="PS50931">
    <property type="entry name" value="HTH_LYSR"/>
    <property type="match status" value="1"/>
</dbReference>
<accession>A0A7W9U5W5</accession>
<gene>
    <name evidence="6" type="ORF">HD842_000259</name>
</gene>
<evidence type="ECO:0000256" key="2">
    <source>
        <dbReference type="ARBA" id="ARBA00023015"/>
    </source>
</evidence>
<evidence type="ECO:0000259" key="5">
    <source>
        <dbReference type="PROSITE" id="PS50931"/>
    </source>
</evidence>
<dbReference type="PANTHER" id="PTHR30537">
    <property type="entry name" value="HTH-TYPE TRANSCRIPTIONAL REGULATOR"/>
    <property type="match status" value="1"/>
</dbReference>
<dbReference type="SUPFAM" id="SSF46785">
    <property type="entry name" value="Winged helix' DNA-binding domain"/>
    <property type="match status" value="1"/>
</dbReference>
<keyword evidence="3 6" id="KW-0238">DNA-binding</keyword>
<evidence type="ECO:0000313" key="7">
    <source>
        <dbReference type="Proteomes" id="UP000540787"/>
    </source>
</evidence>
<dbReference type="Gene3D" id="1.10.10.10">
    <property type="entry name" value="Winged helix-like DNA-binding domain superfamily/Winged helix DNA-binding domain"/>
    <property type="match status" value="1"/>
</dbReference>
<dbReference type="PRINTS" id="PR00039">
    <property type="entry name" value="HTHLYSR"/>
</dbReference>
<dbReference type="EMBL" id="JACHBX010000001">
    <property type="protein sequence ID" value="MBB6132148.1"/>
    <property type="molecule type" value="Genomic_DNA"/>
</dbReference>
<reference evidence="6 7" key="1">
    <citation type="submission" date="2020-08" db="EMBL/GenBank/DDBJ databases">
        <title>The Agave Microbiome: Exploring the role of microbial communities in plant adaptations to desert environments.</title>
        <authorList>
            <person name="Partida-Martinez L.P."/>
        </authorList>
    </citation>
    <scope>NUCLEOTIDE SEQUENCE [LARGE SCALE GENOMIC DNA]</scope>
    <source>
        <strain evidence="6 7">AT3.2</strain>
    </source>
</reference>
<dbReference type="InterPro" id="IPR005119">
    <property type="entry name" value="LysR_subst-bd"/>
</dbReference>
<dbReference type="PANTHER" id="PTHR30537:SF80">
    <property type="entry name" value="TRANSCRIPTIONAL REGULATOR"/>
    <property type="match status" value="1"/>
</dbReference>
<feature type="domain" description="HTH lysR-type" evidence="5">
    <location>
        <begin position="1"/>
        <end position="59"/>
    </location>
</feature>
<dbReference type="InterPro" id="IPR036388">
    <property type="entry name" value="WH-like_DNA-bd_sf"/>
</dbReference>
<evidence type="ECO:0000256" key="4">
    <source>
        <dbReference type="ARBA" id="ARBA00023163"/>
    </source>
</evidence>
<keyword evidence="2" id="KW-0805">Transcription regulation</keyword>
<dbReference type="RefSeq" id="WP_183549920.1">
    <property type="nucleotide sequence ID" value="NZ_JACHBX010000001.1"/>
</dbReference>
<dbReference type="InterPro" id="IPR000847">
    <property type="entry name" value="LysR_HTH_N"/>
</dbReference>
<keyword evidence="7" id="KW-1185">Reference proteome</keyword>
<sequence>MDKLLWMRCFVRAVETGSFSAVARELGIGQPNVSRHVAALEKSLGTRLLHRSTRQMVATAEGQRYYAQARQALDIIGEAEAQAHGQQDPHGLLRIACPESIGTELLIPALPDFLRRYPHVDVEFRLGDAYIDLVAEGIDIAIRGGKLRDSTLRARCVGQSARICVASRTYLKQRGTPLEPGDLAAHDCIMYTLLAAGNDSWPFRDGDRKVSGRMRLNSLDGIRRAVLNDLGIAYLPAWMVTEELQSGELVALLTAHGAPPVPVNVLYSAERRLPQRAAVFIEFIAQVLAKVPGLVRDDGAS</sequence>
<name>A0A7W9U5W5_9BURK</name>
<dbReference type="GO" id="GO:0003700">
    <property type="term" value="F:DNA-binding transcription factor activity"/>
    <property type="evidence" value="ECO:0007669"/>
    <property type="project" value="InterPro"/>
</dbReference>
<dbReference type="SUPFAM" id="SSF53850">
    <property type="entry name" value="Periplasmic binding protein-like II"/>
    <property type="match status" value="1"/>
</dbReference>
<dbReference type="InterPro" id="IPR058163">
    <property type="entry name" value="LysR-type_TF_proteobact-type"/>
</dbReference>
<evidence type="ECO:0000313" key="6">
    <source>
        <dbReference type="EMBL" id="MBB6132148.1"/>
    </source>
</evidence>
<dbReference type="Gene3D" id="3.40.190.290">
    <property type="match status" value="1"/>
</dbReference>
<dbReference type="GO" id="GO:0003677">
    <property type="term" value="F:DNA binding"/>
    <property type="evidence" value="ECO:0007669"/>
    <property type="project" value="UniProtKB-KW"/>
</dbReference>
<dbReference type="CDD" id="cd08422">
    <property type="entry name" value="PBP2_CrgA_like"/>
    <property type="match status" value="1"/>
</dbReference>
<evidence type="ECO:0000256" key="1">
    <source>
        <dbReference type="ARBA" id="ARBA00009437"/>
    </source>
</evidence>
<dbReference type="InterPro" id="IPR036390">
    <property type="entry name" value="WH_DNA-bd_sf"/>
</dbReference>
<dbReference type="Pfam" id="PF00126">
    <property type="entry name" value="HTH_1"/>
    <property type="match status" value="1"/>
</dbReference>
<dbReference type="FunFam" id="1.10.10.10:FF:000001">
    <property type="entry name" value="LysR family transcriptional regulator"/>
    <property type="match status" value="1"/>
</dbReference>